<keyword evidence="1" id="KW-1133">Transmembrane helix</keyword>
<protein>
    <submittedName>
        <fullName evidence="2">Uncharacterized protein</fullName>
    </submittedName>
</protein>
<proteinExistence type="predicted"/>
<organism evidence="2 3">
    <name type="scientific">Flavivirga aquatica</name>
    <dbReference type="NCBI Taxonomy" id="1849968"/>
    <lineage>
        <taxon>Bacteria</taxon>
        <taxon>Pseudomonadati</taxon>
        <taxon>Bacteroidota</taxon>
        <taxon>Flavobacteriia</taxon>
        <taxon>Flavobacteriales</taxon>
        <taxon>Flavobacteriaceae</taxon>
        <taxon>Flavivirga</taxon>
    </lineage>
</organism>
<keyword evidence="1" id="KW-0472">Membrane</keyword>
<gene>
    <name evidence="2" type="ORF">A8C32_18695</name>
</gene>
<keyword evidence="1" id="KW-0812">Transmembrane</keyword>
<comment type="caution">
    <text evidence="2">The sequence shown here is derived from an EMBL/GenBank/DDBJ whole genome shotgun (WGS) entry which is preliminary data.</text>
</comment>
<dbReference type="Proteomes" id="UP000095713">
    <property type="component" value="Unassembled WGS sequence"/>
</dbReference>
<evidence type="ECO:0000313" key="2">
    <source>
        <dbReference type="EMBL" id="OEK06062.1"/>
    </source>
</evidence>
<evidence type="ECO:0000313" key="3">
    <source>
        <dbReference type="Proteomes" id="UP000095713"/>
    </source>
</evidence>
<dbReference type="EMBL" id="MDJD01000049">
    <property type="protein sequence ID" value="OEK06062.1"/>
    <property type="molecule type" value="Genomic_DNA"/>
</dbReference>
<reference evidence="2 3" key="1">
    <citation type="submission" date="2016-05" db="EMBL/GenBank/DDBJ databases">
        <title>Draft Genome Sequence of Algibacter sp. Strain SK-16 Isolated from the Surface Water of Aburatsubo Inlet.</title>
        <authorList>
            <person name="Wong S.-K."/>
            <person name="Yoshizawa S."/>
            <person name="Nakajima Y."/>
            <person name="Ogura Y."/>
            <person name="Tetsuya H."/>
            <person name="Hamasaki K."/>
        </authorList>
    </citation>
    <scope>NUCLEOTIDE SEQUENCE [LARGE SCALE GENOMIC DNA]</scope>
    <source>
        <strain evidence="2 3">SK-16</strain>
    </source>
</reference>
<sequence>MDSFRSLLNKFNKTITSWKGFNFIAFIVIALKKYILIKTLNKLNLLKINLLVNNKHKKPP</sequence>
<name>A0A1E5T3V8_9FLAO</name>
<dbReference type="AlphaFoldDB" id="A0A1E5T3V8"/>
<accession>A0A1E5T3V8</accession>
<feature type="transmembrane region" description="Helical" evidence="1">
    <location>
        <begin position="20"/>
        <end position="37"/>
    </location>
</feature>
<keyword evidence="3" id="KW-1185">Reference proteome</keyword>
<evidence type="ECO:0000256" key="1">
    <source>
        <dbReference type="SAM" id="Phobius"/>
    </source>
</evidence>